<evidence type="ECO:0000313" key="4">
    <source>
        <dbReference type="Proteomes" id="UP001064782"/>
    </source>
</evidence>
<accession>A0A9P3UZ08</accession>
<protein>
    <recommendedName>
        <fullName evidence="1">Methyltransferase domain-containing protein</fullName>
    </recommendedName>
</protein>
<dbReference type="EMBL" id="BRZI01000028">
    <property type="protein sequence ID" value="GLD31653.1"/>
    <property type="molecule type" value="Genomic_DNA"/>
</dbReference>
<keyword evidence="4" id="KW-1185">Reference proteome</keyword>
<dbReference type="InterPro" id="IPR029063">
    <property type="entry name" value="SAM-dependent_MTases_sf"/>
</dbReference>
<dbReference type="Proteomes" id="UP001165663">
    <property type="component" value="Unassembled WGS sequence"/>
</dbReference>
<dbReference type="SUPFAM" id="SSF53335">
    <property type="entry name" value="S-adenosyl-L-methionine-dependent methyltransferases"/>
    <property type="match status" value="1"/>
</dbReference>
<dbReference type="AlphaFoldDB" id="A0A9P3UZ08"/>
<dbReference type="CDD" id="cd02440">
    <property type="entry name" value="AdoMet_MTases"/>
    <property type="match status" value="1"/>
</dbReference>
<sequence>MIAHVAIDIEGDIERMPRGGPGASWLDRRLETDRLEYIDRDDVDRKKRAAIRSLDRVGRLFGLHKTVARIVLDEVRDVAAPRILELGSGHGALSRTLLAMHPETQLTITDVDPSLVAAIAAGDLGSHPRATVRTMDATAIDAPDGSYDLAVFALSFHHLPPGRASRVFAEGTRVADKLVIIDLPRPSPILHIVRLAHMLPLMMFPMPHDGVISSLRSYSPSALLALARHADPAIDVTLRGGKVFNSTHRPLPQIVIATRGPGRLRSDR</sequence>
<dbReference type="RefSeq" id="WP_236978735.1">
    <property type="nucleotide sequence ID" value="NZ_BRXE01000124.1"/>
</dbReference>
<reference evidence="3" key="1">
    <citation type="submission" date="2022-08" db="EMBL/GenBank/DDBJ databases">
        <title>Mycobacterium kiyosense sp. nov., scotochromogenic slow-glowing species isolated from respiratory specimens.</title>
        <authorList>
            <person name="Fukano H."/>
            <person name="Kazumi Y."/>
            <person name="Sakagami N."/>
            <person name="Ato M."/>
            <person name="Mitarai S."/>
            <person name="Hoshino Y."/>
        </authorList>
    </citation>
    <scope>NUCLEOTIDE SEQUENCE</scope>
    <source>
        <strain evidence="3">1413</strain>
        <strain evidence="2">SRL2020-028</strain>
    </source>
</reference>
<proteinExistence type="predicted"/>
<dbReference type="Pfam" id="PF13649">
    <property type="entry name" value="Methyltransf_25"/>
    <property type="match status" value="1"/>
</dbReference>
<evidence type="ECO:0000259" key="1">
    <source>
        <dbReference type="Pfam" id="PF13649"/>
    </source>
</evidence>
<dbReference type="Proteomes" id="UP001064782">
    <property type="component" value="Unassembled WGS sequence"/>
</dbReference>
<gene>
    <name evidence="3" type="ORF">Mkiyose1413_35360</name>
    <name evidence="2" type="ORF">SRL2020028_54800</name>
</gene>
<dbReference type="InterPro" id="IPR041698">
    <property type="entry name" value="Methyltransf_25"/>
</dbReference>
<evidence type="ECO:0000313" key="3">
    <source>
        <dbReference type="EMBL" id="GLD31653.1"/>
    </source>
</evidence>
<organism evidence="3 4">
    <name type="scientific">Mycobacterium kiyosense</name>
    <dbReference type="NCBI Taxonomy" id="2871094"/>
    <lineage>
        <taxon>Bacteria</taxon>
        <taxon>Bacillati</taxon>
        <taxon>Actinomycetota</taxon>
        <taxon>Actinomycetes</taxon>
        <taxon>Mycobacteriales</taxon>
        <taxon>Mycobacteriaceae</taxon>
        <taxon>Mycobacterium</taxon>
    </lineage>
</organism>
<dbReference type="EMBL" id="BRXE01000124">
    <property type="protein sequence ID" value="GLB86224.1"/>
    <property type="molecule type" value="Genomic_DNA"/>
</dbReference>
<comment type="caution">
    <text evidence="3">The sequence shown here is derived from an EMBL/GenBank/DDBJ whole genome shotgun (WGS) entry which is preliminary data.</text>
</comment>
<name>A0A9P3UZ08_9MYCO</name>
<feature type="domain" description="Methyltransferase" evidence="1">
    <location>
        <begin position="83"/>
        <end position="174"/>
    </location>
</feature>
<dbReference type="GeneID" id="83632748"/>
<evidence type="ECO:0000313" key="2">
    <source>
        <dbReference type="EMBL" id="GLB86224.1"/>
    </source>
</evidence>
<dbReference type="Gene3D" id="3.40.50.150">
    <property type="entry name" value="Vaccinia Virus protein VP39"/>
    <property type="match status" value="1"/>
</dbReference>